<dbReference type="OrthoDB" id="10039566at2759"/>
<reference evidence="3 4" key="1">
    <citation type="journal article" date="2010" name="Proc. Natl. Acad. Sci. U.S.A.">
        <title>Insights into evolution of multicellular fungi from the assembled chromosomes of the mushroom Coprinopsis cinerea (Coprinus cinereus).</title>
        <authorList>
            <person name="Stajich J.E."/>
            <person name="Wilke S.K."/>
            <person name="Ahren D."/>
            <person name="Au C.H."/>
            <person name="Birren B.W."/>
            <person name="Borodovsky M."/>
            <person name="Burns C."/>
            <person name="Canback B."/>
            <person name="Casselton L.A."/>
            <person name="Cheng C.K."/>
            <person name="Deng J."/>
            <person name="Dietrich F.S."/>
            <person name="Fargo D.C."/>
            <person name="Farman M.L."/>
            <person name="Gathman A.C."/>
            <person name="Goldberg J."/>
            <person name="Guigo R."/>
            <person name="Hoegger P.J."/>
            <person name="Hooker J.B."/>
            <person name="Huggins A."/>
            <person name="James T.Y."/>
            <person name="Kamada T."/>
            <person name="Kilaru S."/>
            <person name="Kodira C."/>
            <person name="Kues U."/>
            <person name="Kupfer D."/>
            <person name="Kwan H.S."/>
            <person name="Lomsadze A."/>
            <person name="Li W."/>
            <person name="Lilly W.W."/>
            <person name="Ma L.J."/>
            <person name="Mackey A.J."/>
            <person name="Manning G."/>
            <person name="Martin F."/>
            <person name="Muraguchi H."/>
            <person name="Natvig D.O."/>
            <person name="Palmerini H."/>
            <person name="Ramesh M.A."/>
            <person name="Rehmeyer C.J."/>
            <person name="Roe B.A."/>
            <person name="Shenoy N."/>
            <person name="Stanke M."/>
            <person name="Ter-Hovhannisyan V."/>
            <person name="Tunlid A."/>
            <person name="Velagapudi R."/>
            <person name="Vision T.J."/>
            <person name="Zeng Q."/>
            <person name="Zolan M.E."/>
            <person name="Pukkila P.J."/>
        </authorList>
    </citation>
    <scope>NUCLEOTIDE SEQUENCE [LARGE SCALE GENOMIC DNA]</scope>
    <source>
        <strain evidence="4">Okayama-7 / 130 / ATCC MYA-4618 / FGSC 9003</strain>
    </source>
</reference>
<keyword evidence="4" id="KW-1185">Reference proteome</keyword>
<dbReference type="AlphaFoldDB" id="A8P0V8"/>
<evidence type="ECO:0000313" key="4">
    <source>
        <dbReference type="Proteomes" id="UP000001861"/>
    </source>
</evidence>
<keyword evidence="2" id="KW-1133">Transmembrane helix</keyword>
<comment type="caution">
    <text evidence="3">The sequence shown here is derived from an EMBL/GenBank/DDBJ whole genome shotgun (WGS) entry which is preliminary data.</text>
</comment>
<proteinExistence type="predicted"/>
<evidence type="ECO:0000256" key="1">
    <source>
        <dbReference type="SAM" id="MobiDB-lite"/>
    </source>
</evidence>
<protein>
    <recommendedName>
        <fullName evidence="5">Pre-rRNA processing protein</fullName>
    </recommendedName>
</protein>
<dbReference type="Proteomes" id="UP000001861">
    <property type="component" value="Unassembled WGS sequence"/>
</dbReference>
<dbReference type="KEGG" id="cci:CC1G_09528"/>
<keyword evidence="2" id="KW-0472">Membrane</keyword>
<dbReference type="InParanoid" id="A8P0V8"/>
<dbReference type="RefSeq" id="XP_001837977.1">
    <property type="nucleotide sequence ID" value="XM_001837925.2"/>
</dbReference>
<name>A8P0V8_COPC7</name>
<feature type="region of interest" description="Disordered" evidence="1">
    <location>
        <begin position="1"/>
        <end position="40"/>
    </location>
</feature>
<dbReference type="EMBL" id="AACS02000006">
    <property type="protein sequence ID" value="EAU83859.1"/>
    <property type="molecule type" value="Genomic_DNA"/>
</dbReference>
<dbReference type="VEuPathDB" id="FungiDB:CC1G_09528"/>
<dbReference type="OMA" id="WKAIGRW"/>
<feature type="transmembrane region" description="Helical" evidence="2">
    <location>
        <begin position="65"/>
        <end position="91"/>
    </location>
</feature>
<dbReference type="GeneID" id="6014542"/>
<organism evidence="3 4">
    <name type="scientific">Coprinopsis cinerea (strain Okayama-7 / 130 / ATCC MYA-4618 / FGSC 9003)</name>
    <name type="common">Inky cap fungus</name>
    <name type="synonym">Hormographiella aspergillata</name>
    <dbReference type="NCBI Taxonomy" id="240176"/>
    <lineage>
        <taxon>Eukaryota</taxon>
        <taxon>Fungi</taxon>
        <taxon>Dikarya</taxon>
        <taxon>Basidiomycota</taxon>
        <taxon>Agaricomycotina</taxon>
        <taxon>Agaricomycetes</taxon>
        <taxon>Agaricomycetidae</taxon>
        <taxon>Agaricales</taxon>
        <taxon>Agaricineae</taxon>
        <taxon>Psathyrellaceae</taxon>
        <taxon>Coprinopsis</taxon>
    </lineage>
</organism>
<evidence type="ECO:0008006" key="5">
    <source>
        <dbReference type="Google" id="ProtNLM"/>
    </source>
</evidence>
<accession>A8P0V8</accession>
<dbReference type="eggNOG" id="ENOG502S3F5">
    <property type="taxonomic scope" value="Eukaryota"/>
</dbReference>
<gene>
    <name evidence="3" type="ORF">CC1G_09528</name>
</gene>
<sequence>MSEQEQPDDLQQQQQQVDRKGKRRAIIHEPSERTPLLGGTSQIPWTVVNDVEDSSRARRTLRSRLATVFLASLSICTVVFAAIALLAWSYAAKAADLTPEDLINNDLVFDGPQKVDLHNVTKDGGIWVTVHGRMGVDVGDAMGINSDPDDGLLQRLWKKIGRQGVRTLHTVSVNLSTVTVMPEFDPFTTLATLDILPLDLPLTVDPPEDDSWLTPVSLPVLLYPTTNSSLITKFLRDAWDRGYFAVRADVDNVLVRGGHLDRPSWRTKFHGRLSNIRTSLRMKVPSIPGLPRPGSNAPFPDPSQLITLKSFSIKSSATHLNIAAEATTLNPAPQSFQFTSPSLPFTVSMIDEDASLVDVASVVAEPFTLTHPNITLHVNGSVLPIRPSTFSTLSAFLMRYLSGLPNRISIASSLFPTLSIATDFPGPNPRPDVLRNVTLRDMKLKTKANGHFLASGTVFARIVLPRGMNIGLNVSRVLPDVLIFDGEVDRNGDPTSPDPLPDPLPERAFGRIRPEDWLIAHSVPDDSSDEGEGSAYTVSAKVKDVPLEVLPGRQKEFSNFVSKVIFTSDGAVAGLQGTAAVTVQVDGLPLERPGAASNHLMLAHLPFQGSVRITKKTLLHQTVHHLQYILDHLAEYFPV</sequence>
<keyword evidence="2" id="KW-0812">Transmembrane</keyword>
<evidence type="ECO:0000313" key="3">
    <source>
        <dbReference type="EMBL" id="EAU83859.1"/>
    </source>
</evidence>
<evidence type="ECO:0000256" key="2">
    <source>
        <dbReference type="SAM" id="Phobius"/>
    </source>
</evidence>